<accession>A0ABN1E2B3</accession>
<evidence type="ECO:0000256" key="6">
    <source>
        <dbReference type="ARBA" id="ARBA00022692"/>
    </source>
</evidence>
<dbReference type="PANTHER" id="PTHR34308">
    <property type="entry name" value="COBALAMIN BIOSYNTHESIS PROTEIN CBIB"/>
    <property type="match status" value="1"/>
</dbReference>
<keyword evidence="6 9" id="KW-0812">Transmembrane</keyword>
<evidence type="ECO:0000256" key="7">
    <source>
        <dbReference type="ARBA" id="ARBA00022989"/>
    </source>
</evidence>
<evidence type="ECO:0000256" key="1">
    <source>
        <dbReference type="ARBA" id="ARBA00004651"/>
    </source>
</evidence>
<comment type="subcellular location">
    <subcellularLocation>
        <location evidence="1">Cell membrane</location>
        <topology evidence="1">Multi-pass membrane protein</topology>
    </subcellularLocation>
</comment>
<feature type="transmembrane region" description="Helical" evidence="9">
    <location>
        <begin position="63"/>
        <end position="86"/>
    </location>
</feature>
<organism evidence="10 11">
    <name type="scientific">Rheinheimera aquimaris</name>
    <dbReference type="NCBI Taxonomy" id="412437"/>
    <lineage>
        <taxon>Bacteria</taxon>
        <taxon>Pseudomonadati</taxon>
        <taxon>Pseudomonadota</taxon>
        <taxon>Gammaproteobacteria</taxon>
        <taxon>Chromatiales</taxon>
        <taxon>Chromatiaceae</taxon>
        <taxon>Rheinheimera</taxon>
    </lineage>
</organism>
<evidence type="ECO:0000256" key="4">
    <source>
        <dbReference type="ARBA" id="ARBA00022475"/>
    </source>
</evidence>
<name>A0ABN1E2B3_9GAMM</name>
<keyword evidence="7 9" id="KW-1133">Transmembrane helix</keyword>
<evidence type="ECO:0000256" key="2">
    <source>
        <dbReference type="ARBA" id="ARBA00004953"/>
    </source>
</evidence>
<dbReference type="InterPro" id="IPR004485">
    <property type="entry name" value="Cobalamin_biosynth_CobD/CbiB"/>
</dbReference>
<keyword evidence="11" id="KW-1185">Reference proteome</keyword>
<keyword evidence="4" id="KW-1003">Cell membrane</keyword>
<gene>
    <name evidence="10" type="ORF">GCM10009098_27090</name>
</gene>
<evidence type="ECO:0000256" key="3">
    <source>
        <dbReference type="ARBA" id="ARBA00006263"/>
    </source>
</evidence>
<comment type="similarity">
    <text evidence="3">Belongs to the CobD/CbiB family.</text>
</comment>
<dbReference type="RefSeq" id="WP_226767588.1">
    <property type="nucleotide sequence ID" value="NZ_BAAAEO010000004.1"/>
</dbReference>
<dbReference type="Pfam" id="PF03186">
    <property type="entry name" value="CobD_Cbib"/>
    <property type="match status" value="1"/>
</dbReference>
<evidence type="ECO:0000256" key="5">
    <source>
        <dbReference type="ARBA" id="ARBA00022573"/>
    </source>
</evidence>
<feature type="transmembrane region" description="Helical" evidence="9">
    <location>
        <begin position="20"/>
        <end position="42"/>
    </location>
</feature>
<proteinExistence type="inferred from homology"/>
<comment type="pathway">
    <text evidence="2">Cofactor biosynthesis; adenosylcobalamin biosynthesis.</text>
</comment>
<protein>
    <submittedName>
        <fullName evidence="10">Cobalamin biosynthesis family protein</fullName>
    </submittedName>
</protein>
<dbReference type="PANTHER" id="PTHR34308:SF1">
    <property type="entry name" value="COBALAMIN BIOSYNTHESIS PROTEIN CBIB"/>
    <property type="match status" value="1"/>
</dbReference>
<comment type="caution">
    <text evidence="10">The sequence shown here is derived from an EMBL/GenBank/DDBJ whole genome shotgun (WGS) entry which is preliminary data.</text>
</comment>
<keyword evidence="8 9" id="KW-0472">Membrane</keyword>
<dbReference type="EMBL" id="BAAAEO010000004">
    <property type="protein sequence ID" value="GAA0557738.1"/>
    <property type="molecule type" value="Genomic_DNA"/>
</dbReference>
<feature type="transmembrane region" description="Helical" evidence="9">
    <location>
        <begin position="305"/>
        <end position="323"/>
    </location>
</feature>
<sequence>MPWPLGITWPSELSAHPAILLLVVLAARLIPMPAAYHPLMLFRYFAQQLAAKVNPDPERPRQQLYISGSLALLVAWLPAMALLYSLYQFSELPLVLDALLLYAGLDWYSTQQQAQKIQQRLLTGQLTLAREQAKSLLCRKTSTLSEMGLTKALLESLTLRSASHFVGVCLAFVLAGGLGAIGYRLVTELQQQWNPKRDQYRYFGAPASALAGLLTAIPKCISSLLLAIQHGVLRSYQLCRATHCFNINRCSFWLLCCASAALRRSLGGPVYYNGLKQQRSKIKQPNEPVATDIQRAVSILQFSHLYLLLVIAGGSLLQLVWQLKH</sequence>
<evidence type="ECO:0000256" key="8">
    <source>
        <dbReference type="ARBA" id="ARBA00023136"/>
    </source>
</evidence>
<keyword evidence="5" id="KW-0169">Cobalamin biosynthesis</keyword>
<evidence type="ECO:0000313" key="10">
    <source>
        <dbReference type="EMBL" id="GAA0557738.1"/>
    </source>
</evidence>
<dbReference type="Proteomes" id="UP001501169">
    <property type="component" value="Unassembled WGS sequence"/>
</dbReference>
<evidence type="ECO:0000256" key="9">
    <source>
        <dbReference type="SAM" id="Phobius"/>
    </source>
</evidence>
<feature type="transmembrane region" description="Helical" evidence="9">
    <location>
        <begin position="206"/>
        <end position="228"/>
    </location>
</feature>
<reference evidence="10 11" key="1">
    <citation type="journal article" date="2019" name="Int. J. Syst. Evol. Microbiol.">
        <title>The Global Catalogue of Microorganisms (GCM) 10K type strain sequencing project: providing services to taxonomists for standard genome sequencing and annotation.</title>
        <authorList>
            <consortium name="The Broad Institute Genomics Platform"/>
            <consortium name="The Broad Institute Genome Sequencing Center for Infectious Disease"/>
            <person name="Wu L."/>
            <person name="Ma J."/>
        </authorList>
    </citation>
    <scope>NUCLEOTIDE SEQUENCE [LARGE SCALE GENOMIC DNA]</scope>
    <source>
        <strain evidence="10 11">JCM 14331</strain>
    </source>
</reference>
<feature type="transmembrane region" description="Helical" evidence="9">
    <location>
        <begin position="165"/>
        <end position="186"/>
    </location>
</feature>
<evidence type="ECO:0000313" key="11">
    <source>
        <dbReference type="Proteomes" id="UP001501169"/>
    </source>
</evidence>